<accession>A0A1A7X339</accession>
<dbReference type="EMBL" id="HADW01010998">
    <property type="protein sequence ID" value="SBP12398.1"/>
    <property type="molecule type" value="Transcribed_RNA"/>
</dbReference>
<sequence length="36" mass="3977">LLSLPPTPPRKNTIALILHLLLLYPGTLSRADQLLN</sequence>
<proteinExistence type="predicted"/>
<organism evidence="1">
    <name type="scientific">Iconisemion striatum</name>
    <dbReference type="NCBI Taxonomy" id="60296"/>
    <lineage>
        <taxon>Eukaryota</taxon>
        <taxon>Metazoa</taxon>
        <taxon>Chordata</taxon>
        <taxon>Craniata</taxon>
        <taxon>Vertebrata</taxon>
        <taxon>Euteleostomi</taxon>
        <taxon>Actinopterygii</taxon>
        <taxon>Neopterygii</taxon>
        <taxon>Teleostei</taxon>
        <taxon>Neoteleostei</taxon>
        <taxon>Acanthomorphata</taxon>
        <taxon>Ovalentaria</taxon>
        <taxon>Atherinomorphae</taxon>
        <taxon>Cyprinodontiformes</taxon>
        <taxon>Nothobranchiidae</taxon>
        <taxon>Iconisemion</taxon>
    </lineage>
</organism>
<dbReference type="AlphaFoldDB" id="A0A1A7X339"/>
<protein>
    <submittedName>
        <fullName evidence="1">Uncharacterized protein</fullName>
    </submittedName>
</protein>
<reference evidence="1" key="2">
    <citation type="submission" date="2016-06" db="EMBL/GenBank/DDBJ databases">
        <title>The genome of a short-lived fish provides insights into sex chromosome evolution and the genetic control of aging.</title>
        <authorList>
            <person name="Reichwald K."/>
            <person name="Felder M."/>
            <person name="Petzold A."/>
            <person name="Koch P."/>
            <person name="Groth M."/>
            <person name="Platzer M."/>
        </authorList>
    </citation>
    <scope>NUCLEOTIDE SEQUENCE</scope>
    <source>
        <tissue evidence="1">Brain</tissue>
    </source>
</reference>
<gene>
    <name evidence="1" type="primary">Nfu_g_1_011932</name>
</gene>
<name>A0A1A7X339_9TELE</name>
<feature type="non-terminal residue" evidence="1">
    <location>
        <position position="1"/>
    </location>
</feature>
<evidence type="ECO:0000313" key="1">
    <source>
        <dbReference type="EMBL" id="SBP12398.1"/>
    </source>
</evidence>
<reference evidence="1" key="1">
    <citation type="submission" date="2016-05" db="EMBL/GenBank/DDBJ databases">
        <authorList>
            <person name="Lavstsen T."/>
            <person name="Jespersen J.S."/>
        </authorList>
    </citation>
    <scope>NUCLEOTIDE SEQUENCE</scope>
    <source>
        <tissue evidence="1">Brain</tissue>
    </source>
</reference>